<evidence type="ECO:0008006" key="4">
    <source>
        <dbReference type="Google" id="ProtNLM"/>
    </source>
</evidence>
<dbReference type="RefSeq" id="WP_188880378.1">
    <property type="nucleotide sequence ID" value="NZ_BMPF01000002.1"/>
</dbReference>
<evidence type="ECO:0000313" key="3">
    <source>
        <dbReference type="Proteomes" id="UP000628840"/>
    </source>
</evidence>
<dbReference type="Proteomes" id="UP000628840">
    <property type="component" value="Unassembled WGS sequence"/>
</dbReference>
<dbReference type="AlphaFoldDB" id="A0A830F8P1"/>
<feature type="transmembrane region" description="Helical" evidence="1">
    <location>
        <begin position="84"/>
        <end position="106"/>
    </location>
</feature>
<evidence type="ECO:0000256" key="1">
    <source>
        <dbReference type="SAM" id="Phobius"/>
    </source>
</evidence>
<dbReference type="Pfam" id="PF24417">
    <property type="entry name" value="DUF7549"/>
    <property type="match status" value="1"/>
</dbReference>
<dbReference type="InterPro" id="IPR055971">
    <property type="entry name" value="DUF7549"/>
</dbReference>
<proteinExistence type="predicted"/>
<organism evidence="2 3">
    <name type="scientific">Halarchaeum grantii</name>
    <dbReference type="NCBI Taxonomy" id="1193105"/>
    <lineage>
        <taxon>Archaea</taxon>
        <taxon>Methanobacteriati</taxon>
        <taxon>Methanobacteriota</taxon>
        <taxon>Stenosarchaea group</taxon>
        <taxon>Halobacteria</taxon>
        <taxon>Halobacteriales</taxon>
        <taxon>Halobacteriaceae</taxon>
    </lineage>
</organism>
<gene>
    <name evidence="2" type="ORF">GCM10009037_12220</name>
</gene>
<dbReference type="OrthoDB" id="238194at2157"/>
<evidence type="ECO:0000313" key="2">
    <source>
        <dbReference type="EMBL" id="GGL30103.1"/>
    </source>
</evidence>
<keyword evidence="3" id="KW-1185">Reference proteome</keyword>
<comment type="caution">
    <text evidence="2">The sequence shown here is derived from an EMBL/GenBank/DDBJ whole genome shotgun (WGS) entry which is preliminary data.</text>
</comment>
<accession>A0A830F8P1</accession>
<reference evidence="2 3" key="1">
    <citation type="journal article" date="2019" name="Int. J. Syst. Evol. Microbiol.">
        <title>The Global Catalogue of Microorganisms (GCM) 10K type strain sequencing project: providing services to taxonomists for standard genome sequencing and annotation.</title>
        <authorList>
            <consortium name="The Broad Institute Genomics Platform"/>
            <consortium name="The Broad Institute Genome Sequencing Center for Infectious Disease"/>
            <person name="Wu L."/>
            <person name="Ma J."/>
        </authorList>
    </citation>
    <scope>NUCLEOTIDE SEQUENCE [LARGE SCALE GENOMIC DNA]</scope>
    <source>
        <strain evidence="2 3">JCM 19585</strain>
    </source>
</reference>
<dbReference type="EMBL" id="BMPF01000002">
    <property type="protein sequence ID" value="GGL30103.1"/>
    <property type="molecule type" value="Genomic_DNA"/>
</dbReference>
<name>A0A830F8P1_9EURY</name>
<keyword evidence="1" id="KW-0472">Membrane</keyword>
<feature type="transmembrane region" description="Helical" evidence="1">
    <location>
        <begin position="118"/>
        <end position="140"/>
    </location>
</feature>
<keyword evidence="1" id="KW-0812">Transmembrane</keyword>
<feature type="transmembrane region" description="Helical" evidence="1">
    <location>
        <begin position="146"/>
        <end position="165"/>
    </location>
</feature>
<keyword evidence="1" id="KW-1133">Transmembrane helix</keyword>
<protein>
    <recommendedName>
        <fullName evidence="4">TIGR04206 family protein</fullName>
    </recommendedName>
</protein>
<sequence>MPRWTAAEYENPLAVLFVWVSALLPWEVASATLSNPDVSVLFVRWPLFQLRRVTSRIDGASDLMFTTSVGAYQYQGTTTIATGYLVWSVVSVAFLALLAFSVAFYLEEDAVIDRLDRPARLVGAALCCTGLGYLVAASAIYRTGFAGLHVPLGALFQLAFGVLLLTNDPA</sequence>